<keyword evidence="1" id="KW-1185">Reference proteome</keyword>
<name>A0A915IGU4_ROMCU</name>
<reference evidence="2" key="1">
    <citation type="submission" date="2022-11" db="UniProtKB">
        <authorList>
            <consortium name="WormBaseParasite"/>
        </authorList>
    </citation>
    <scope>IDENTIFICATION</scope>
</reference>
<proteinExistence type="predicted"/>
<dbReference type="AlphaFoldDB" id="A0A915IGU4"/>
<dbReference type="WBParaSite" id="nRc.2.0.1.t13330-RA">
    <property type="protein sequence ID" value="nRc.2.0.1.t13330-RA"/>
    <property type="gene ID" value="nRc.2.0.1.g13330"/>
</dbReference>
<dbReference type="Proteomes" id="UP000887565">
    <property type="component" value="Unplaced"/>
</dbReference>
<evidence type="ECO:0000313" key="1">
    <source>
        <dbReference type="Proteomes" id="UP000887565"/>
    </source>
</evidence>
<accession>A0A915IGU4</accession>
<organism evidence="1 2">
    <name type="scientific">Romanomermis culicivorax</name>
    <name type="common">Nematode worm</name>
    <dbReference type="NCBI Taxonomy" id="13658"/>
    <lineage>
        <taxon>Eukaryota</taxon>
        <taxon>Metazoa</taxon>
        <taxon>Ecdysozoa</taxon>
        <taxon>Nematoda</taxon>
        <taxon>Enoplea</taxon>
        <taxon>Dorylaimia</taxon>
        <taxon>Mermithida</taxon>
        <taxon>Mermithoidea</taxon>
        <taxon>Mermithidae</taxon>
        <taxon>Romanomermis</taxon>
    </lineage>
</organism>
<protein>
    <submittedName>
        <fullName evidence="2">Uncharacterized protein</fullName>
    </submittedName>
</protein>
<evidence type="ECO:0000313" key="2">
    <source>
        <dbReference type="WBParaSite" id="nRc.2.0.1.t13330-RA"/>
    </source>
</evidence>
<sequence length="83" mass="9753">MQQQTTNKQEQMDNQDEEEICPITSLNLQEWQQSLSDFYTEIPLATENCGELLRQWQEVEIEIVVGTIEQHNIQILEMEALTN</sequence>